<dbReference type="InterPro" id="IPR016037">
    <property type="entry name" value="DHQ_synth_AroB"/>
</dbReference>
<evidence type="ECO:0000256" key="8">
    <source>
        <dbReference type="ARBA" id="ARBA00013031"/>
    </source>
</evidence>
<dbReference type="NCBIfam" id="TIGR01357">
    <property type="entry name" value="aroB"/>
    <property type="match status" value="1"/>
</dbReference>
<keyword evidence="16" id="KW-0057">Aromatic amino acid biosynthesis</keyword>
<dbReference type="GO" id="GO:0000166">
    <property type="term" value="F:nucleotide binding"/>
    <property type="evidence" value="ECO:0007669"/>
    <property type="project" value="UniProtKB-KW"/>
</dbReference>
<evidence type="ECO:0000256" key="2">
    <source>
        <dbReference type="ARBA" id="ARBA00001911"/>
    </source>
</evidence>
<evidence type="ECO:0000256" key="9">
    <source>
        <dbReference type="ARBA" id="ARBA00017684"/>
    </source>
</evidence>
<evidence type="ECO:0000256" key="11">
    <source>
        <dbReference type="ARBA" id="ARBA00022605"/>
    </source>
</evidence>
<evidence type="ECO:0000256" key="13">
    <source>
        <dbReference type="ARBA" id="ARBA00022741"/>
    </source>
</evidence>
<evidence type="ECO:0000256" key="4">
    <source>
        <dbReference type="ARBA" id="ARBA00004229"/>
    </source>
</evidence>
<dbReference type="HAMAP" id="MF_00110">
    <property type="entry name" value="DHQ_synthase"/>
    <property type="match status" value="1"/>
</dbReference>
<proteinExistence type="inferred from homology"/>
<dbReference type="Pfam" id="PF01761">
    <property type="entry name" value="DHQ_synthase"/>
    <property type="match status" value="1"/>
</dbReference>
<dbReference type="PIRSF" id="PIRSF001455">
    <property type="entry name" value="DHQ_synth"/>
    <property type="match status" value="1"/>
</dbReference>
<protein>
    <recommendedName>
        <fullName evidence="9">3-dehydroquinate synthase</fullName>
        <ecNumber evidence="8">4.2.3.4</ecNumber>
    </recommendedName>
</protein>
<keyword evidence="10" id="KW-0963">Cytoplasm</keyword>
<dbReference type="InterPro" id="IPR056179">
    <property type="entry name" value="DHQS_C"/>
</dbReference>
<evidence type="ECO:0000256" key="14">
    <source>
        <dbReference type="ARBA" id="ARBA00022833"/>
    </source>
</evidence>
<keyword evidence="12" id="KW-0479">Metal-binding</keyword>
<evidence type="ECO:0000256" key="12">
    <source>
        <dbReference type="ARBA" id="ARBA00022723"/>
    </source>
</evidence>
<gene>
    <name evidence="21" type="ORF">MNBD_GAMMA17-467</name>
</gene>
<dbReference type="PANTHER" id="PTHR43622">
    <property type="entry name" value="3-DEHYDROQUINATE SYNTHASE"/>
    <property type="match status" value="1"/>
</dbReference>
<dbReference type="GO" id="GO:0046872">
    <property type="term" value="F:metal ion binding"/>
    <property type="evidence" value="ECO:0007669"/>
    <property type="project" value="UniProtKB-KW"/>
</dbReference>
<organism evidence="21">
    <name type="scientific">hydrothermal vent metagenome</name>
    <dbReference type="NCBI Taxonomy" id="652676"/>
    <lineage>
        <taxon>unclassified sequences</taxon>
        <taxon>metagenomes</taxon>
        <taxon>ecological metagenomes</taxon>
    </lineage>
</organism>
<accession>A0A3B0ZS40</accession>
<evidence type="ECO:0000256" key="5">
    <source>
        <dbReference type="ARBA" id="ARBA00004496"/>
    </source>
</evidence>
<keyword evidence="15" id="KW-0520">NAD</keyword>
<dbReference type="GO" id="GO:0009507">
    <property type="term" value="C:chloroplast"/>
    <property type="evidence" value="ECO:0007669"/>
    <property type="project" value="UniProtKB-SubCell"/>
</dbReference>
<dbReference type="CDD" id="cd08195">
    <property type="entry name" value="DHQS"/>
    <property type="match status" value="1"/>
</dbReference>
<evidence type="ECO:0000256" key="1">
    <source>
        <dbReference type="ARBA" id="ARBA00001393"/>
    </source>
</evidence>
<keyword evidence="13" id="KW-0547">Nucleotide-binding</keyword>
<evidence type="ECO:0000256" key="3">
    <source>
        <dbReference type="ARBA" id="ARBA00001941"/>
    </source>
</evidence>
<keyword evidence="17 21" id="KW-0456">Lyase</keyword>
<keyword evidence="11" id="KW-0028">Amino-acid biosynthesis</keyword>
<dbReference type="PANTHER" id="PTHR43622:SF7">
    <property type="entry name" value="3-DEHYDROQUINATE SYNTHASE, CHLOROPLASTIC"/>
    <property type="match status" value="1"/>
</dbReference>
<dbReference type="AlphaFoldDB" id="A0A3B0ZS40"/>
<dbReference type="Pfam" id="PF24621">
    <property type="entry name" value="DHQS_C"/>
    <property type="match status" value="1"/>
</dbReference>
<dbReference type="Gene3D" id="3.40.50.1970">
    <property type="match status" value="1"/>
</dbReference>
<evidence type="ECO:0000256" key="16">
    <source>
        <dbReference type="ARBA" id="ARBA00023141"/>
    </source>
</evidence>
<keyword evidence="14" id="KW-0862">Zinc</keyword>
<evidence type="ECO:0000256" key="7">
    <source>
        <dbReference type="ARBA" id="ARBA00005412"/>
    </source>
</evidence>
<dbReference type="SUPFAM" id="SSF56796">
    <property type="entry name" value="Dehydroquinate synthase-like"/>
    <property type="match status" value="1"/>
</dbReference>
<evidence type="ECO:0000256" key="6">
    <source>
        <dbReference type="ARBA" id="ARBA00004661"/>
    </source>
</evidence>
<evidence type="ECO:0000256" key="17">
    <source>
        <dbReference type="ARBA" id="ARBA00023239"/>
    </source>
</evidence>
<comment type="cofactor">
    <cofactor evidence="2">
        <name>NAD(+)</name>
        <dbReference type="ChEBI" id="CHEBI:57540"/>
    </cofactor>
</comment>
<dbReference type="InterPro" id="IPR050071">
    <property type="entry name" value="Dehydroquinate_synthase"/>
</dbReference>
<dbReference type="FunFam" id="1.20.1090.10:FF:000002">
    <property type="entry name" value="3-dehydroquinate synthase"/>
    <property type="match status" value="1"/>
</dbReference>
<feature type="domain" description="3-dehydroquinate synthase C-terminal" evidence="20">
    <location>
        <begin position="179"/>
        <end position="323"/>
    </location>
</feature>
<dbReference type="EMBL" id="UOFQ01000110">
    <property type="protein sequence ID" value="VAW88849.1"/>
    <property type="molecule type" value="Genomic_DNA"/>
</dbReference>
<dbReference type="Gene3D" id="1.20.1090.10">
    <property type="entry name" value="Dehydroquinate synthase-like - alpha domain"/>
    <property type="match status" value="1"/>
</dbReference>
<dbReference type="GO" id="GO:0008652">
    <property type="term" value="P:amino acid biosynthetic process"/>
    <property type="evidence" value="ECO:0007669"/>
    <property type="project" value="UniProtKB-KW"/>
</dbReference>
<evidence type="ECO:0000256" key="18">
    <source>
        <dbReference type="ARBA" id="ARBA00023285"/>
    </source>
</evidence>
<comment type="pathway">
    <text evidence="6">Metabolic intermediate biosynthesis; chorismate biosynthesis; chorismate from D-erythrose 4-phosphate and phosphoenolpyruvate: step 2/7.</text>
</comment>
<comment type="catalytic activity">
    <reaction evidence="1">
        <text>7-phospho-2-dehydro-3-deoxy-D-arabino-heptonate = 3-dehydroquinate + phosphate</text>
        <dbReference type="Rhea" id="RHEA:21968"/>
        <dbReference type="ChEBI" id="CHEBI:32364"/>
        <dbReference type="ChEBI" id="CHEBI:43474"/>
        <dbReference type="ChEBI" id="CHEBI:58394"/>
        <dbReference type="EC" id="4.2.3.4"/>
    </reaction>
</comment>
<evidence type="ECO:0000256" key="10">
    <source>
        <dbReference type="ARBA" id="ARBA00022490"/>
    </source>
</evidence>
<comment type="cofactor">
    <cofactor evidence="3">
        <name>Co(2+)</name>
        <dbReference type="ChEBI" id="CHEBI:48828"/>
    </cofactor>
</comment>
<keyword evidence="18" id="KW-0170">Cobalt</keyword>
<dbReference type="GO" id="GO:0009073">
    <property type="term" value="P:aromatic amino acid family biosynthetic process"/>
    <property type="evidence" value="ECO:0007669"/>
    <property type="project" value="UniProtKB-KW"/>
</dbReference>
<evidence type="ECO:0000313" key="21">
    <source>
        <dbReference type="EMBL" id="VAW88849.1"/>
    </source>
</evidence>
<dbReference type="InterPro" id="IPR030963">
    <property type="entry name" value="DHQ_synth_fam"/>
</dbReference>
<reference evidence="21" key="1">
    <citation type="submission" date="2018-06" db="EMBL/GenBank/DDBJ databases">
        <authorList>
            <person name="Zhirakovskaya E."/>
        </authorList>
    </citation>
    <scope>NUCLEOTIDE SEQUENCE</scope>
</reference>
<evidence type="ECO:0000259" key="20">
    <source>
        <dbReference type="Pfam" id="PF24621"/>
    </source>
</evidence>
<evidence type="ECO:0000256" key="15">
    <source>
        <dbReference type="ARBA" id="ARBA00023027"/>
    </source>
</evidence>
<dbReference type="FunFam" id="3.40.50.1970:FF:000001">
    <property type="entry name" value="3-dehydroquinate synthase"/>
    <property type="match status" value="1"/>
</dbReference>
<feature type="domain" description="3-dehydroquinate synthase N-terminal" evidence="19">
    <location>
        <begin position="65"/>
        <end position="177"/>
    </location>
</feature>
<dbReference type="EC" id="4.2.3.4" evidence="8"/>
<dbReference type="InterPro" id="IPR030960">
    <property type="entry name" value="DHQS/DOIS_N"/>
</dbReference>
<dbReference type="GO" id="GO:0003856">
    <property type="term" value="F:3-dehydroquinate synthase activity"/>
    <property type="evidence" value="ECO:0007669"/>
    <property type="project" value="UniProtKB-EC"/>
</dbReference>
<evidence type="ECO:0000259" key="19">
    <source>
        <dbReference type="Pfam" id="PF01761"/>
    </source>
</evidence>
<name>A0A3B0ZS40_9ZZZZ</name>
<sequence>MKTFDVDLGERSYPIFIGGKLLARPELLAPYIVGQQVVVVSNETVAPLYLDQLKASLTEFDCESIILPDGEQFKTLEYLNRIFDGLLTARCGRDVTLIALGGGVVGDMTGFAAASYQRGVNFIQVPTTVLAQVDSSVGGKTGVNHSLGKNMIGAFHQPQAVLIDTSVLATLDDRQLSAGIAEVIKYGLISDEPFFCWLEENMPRLLARDDGALVYAIERSCRNKAEIVSQDEKEGGIRALLNLGHTFGHAIEAGMGYGKWLHGEAIAVGTCIAADLSRRQGWIDEVAVARVIALTKAANLPTQAPAELSVAKFNELMAVDKKVKAGKLRLILLKGIGEAVVSADFDGDLMNTSIDAYRER</sequence>
<comment type="subcellular location">
    <subcellularLocation>
        <location evidence="5">Cytoplasm</location>
    </subcellularLocation>
    <subcellularLocation>
        <location evidence="4">Plastid</location>
        <location evidence="4">Chloroplast</location>
    </subcellularLocation>
</comment>
<comment type="similarity">
    <text evidence="7">Belongs to the sugar phosphate cyclases superfamily. Dehydroquinate synthase family.</text>
</comment>